<dbReference type="GO" id="GO:0016020">
    <property type="term" value="C:membrane"/>
    <property type="evidence" value="ECO:0007669"/>
    <property type="project" value="UniProtKB-SubCell"/>
</dbReference>
<keyword evidence="3 6" id="KW-0812">Transmembrane</keyword>
<dbReference type="PANTHER" id="PTHR24064">
    <property type="entry name" value="SOLUTE CARRIER FAMILY 22 MEMBER"/>
    <property type="match status" value="1"/>
</dbReference>
<feature type="transmembrane region" description="Helical" evidence="6">
    <location>
        <begin position="340"/>
        <end position="360"/>
    </location>
</feature>
<evidence type="ECO:0000256" key="3">
    <source>
        <dbReference type="ARBA" id="ARBA00022692"/>
    </source>
</evidence>
<feature type="transmembrane region" description="Helical" evidence="6">
    <location>
        <begin position="176"/>
        <end position="199"/>
    </location>
</feature>
<dbReference type="InterPro" id="IPR020846">
    <property type="entry name" value="MFS_dom"/>
</dbReference>
<dbReference type="SUPFAM" id="SSF103473">
    <property type="entry name" value="MFS general substrate transporter"/>
    <property type="match status" value="1"/>
</dbReference>
<evidence type="ECO:0000256" key="4">
    <source>
        <dbReference type="ARBA" id="ARBA00022989"/>
    </source>
</evidence>
<dbReference type="AlphaFoldDB" id="A0A151RNG0"/>
<keyword evidence="2" id="KW-0813">Transport</keyword>
<feature type="transmembrane region" description="Helical" evidence="6">
    <location>
        <begin position="239"/>
        <end position="258"/>
    </location>
</feature>
<evidence type="ECO:0000256" key="2">
    <source>
        <dbReference type="ARBA" id="ARBA00022448"/>
    </source>
</evidence>
<organism evidence="8 9">
    <name type="scientific">Cajanus cajan</name>
    <name type="common">Pigeon pea</name>
    <name type="synonym">Cajanus indicus</name>
    <dbReference type="NCBI Taxonomy" id="3821"/>
    <lineage>
        <taxon>Eukaryota</taxon>
        <taxon>Viridiplantae</taxon>
        <taxon>Streptophyta</taxon>
        <taxon>Embryophyta</taxon>
        <taxon>Tracheophyta</taxon>
        <taxon>Spermatophyta</taxon>
        <taxon>Magnoliopsida</taxon>
        <taxon>eudicotyledons</taxon>
        <taxon>Gunneridae</taxon>
        <taxon>Pentapetalae</taxon>
        <taxon>rosids</taxon>
        <taxon>fabids</taxon>
        <taxon>Fabales</taxon>
        <taxon>Fabaceae</taxon>
        <taxon>Papilionoideae</taxon>
        <taxon>50 kb inversion clade</taxon>
        <taxon>NPAAA clade</taxon>
        <taxon>indigoferoid/millettioid clade</taxon>
        <taxon>Phaseoleae</taxon>
        <taxon>Cajanus</taxon>
    </lineage>
</organism>
<feature type="transmembrane region" description="Helical" evidence="6">
    <location>
        <begin position="152"/>
        <end position="170"/>
    </location>
</feature>
<keyword evidence="4 6" id="KW-1133">Transmembrane helix</keyword>
<keyword evidence="5 6" id="KW-0472">Membrane</keyword>
<feature type="transmembrane region" description="Helical" evidence="6">
    <location>
        <begin position="120"/>
        <end position="140"/>
    </location>
</feature>
<evidence type="ECO:0000313" key="8">
    <source>
        <dbReference type="EMBL" id="KYP44091.1"/>
    </source>
</evidence>
<dbReference type="STRING" id="3821.A0A151RNG0"/>
<dbReference type="GO" id="GO:0022857">
    <property type="term" value="F:transmembrane transporter activity"/>
    <property type="evidence" value="ECO:0007669"/>
    <property type="project" value="InterPro"/>
</dbReference>
<dbReference type="Gene3D" id="1.20.1250.20">
    <property type="entry name" value="MFS general substrate transporter like domains"/>
    <property type="match status" value="2"/>
</dbReference>
<reference evidence="8" key="1">
    <citation type="journal article" date="2012" name="Nat. Biotechnol.">
        <title>Draft genome sequence of pigeonpea (Cajanus cajan), an orphan legume crop of resource-poor farmers.</title>
        <authorList>
            <person name="Varshney R.K."/>
            <person name="Chen W."/>
            <person name="Li Y."/>
            <person name="Bharti A.K."/>
            <person name="Saxena R.K."/>
            <person name="Schlueter J.A."/>
            <person name="Donoghue M.T."/>
            <person name="Azam S."/>
            <person name="Fan G."/>
            <person name="Whaley A.M."/>
            <person name="Farmer A.D."/>
            <person name="Sheridan J."/>
            <person name="Iwata A."/>
            <person name="Tuteja R."/>
            <person name="Penmetsa R.V."/>
            <person name="Wu W."/>
            <person name="Upadhyaya H.D."/>
            <person name="Yang S.P."/>
            <person name="Shah T."/>
            <person name="Saxena K.B."/>
            <person name="Michael T."/>
            <person name="McCombie W.R."/>
            <person name="Yang B."/>
            <person name="Zhang G."/>
            <person name="Yang H."/>
            <person name="Wang J."/>
            <person name="Spillane C."/>
            <person name="Cook D.R."/>
            <person name="May G.D."/>
            <person name="Xu X."/>
            <person name="Jackson S.A."/>
        </authorList>
    </citation>
    <scope>NUCLEOTIDE SEQUENCE [LARGE SCALE GENOMIC DNA]</scope>
</reference>
<dbReference type="Pfam" id="PF00083">
    <property type="entry name" value="Sugar_tr"/>
    <property type="match status" value="2"/>
</dbReference>
<keyword evidence="9" id="KW-1185">Reference proteome</keyword>
<evidence type="ECO:0000256" key="5">
    <source>
        <dbReference type="ARBA" id="ARBA00023136"/>
    </source>
</evidence>
<dbReference type="PROSITE" id="PS50850">
    <property type="entry name" value="MFS"/>
    <property type="match status" value="1"/>
</dbReference>
<evidence type="ECO:0000259" key="7">
    <source>
        <dbReference type="PROSITE" id="PS50850"/>
    </source>
</evidence>
<dbReference type="InterPro" id="IPR036259">
    <property type="entry name" value="MFS_trans_sf"/>
</dbReference>
<evidence type="ECO:0000313" key="9">
    <source>
        <dbReference type="Proteomes" id="UP000075243"/>
    </source>
</evidence>
<dbReference type="PROSITE" id="PS00217">
    <property type="entry name" value="SUGAR_TRANSPORT_2"/>
    <property type="match status" value="1"/>
</dbReference>
<dbReference type="InterPro" id="IPR005828">
    <property type="entry name" value="MFS_sugar_transport-like"/>
</dbReference>
<dbReference type="InterPro" id="IPR005829">
    <property type="entry name" value="Sugar_transporter_CS"/>
</dbReference>
<protein>
    <recommendedName>
        <fullName evidence="7">Major facilitator superfamily (MFS) profile domain-containing protein</fullName>
    </recommendedName>
</protein>
<evidence type="ECO:0000256" key="1">
    <source>
        <dbReference type="ARBA" id="ARBA00004141"/>
    </source>
</evidence>
<comment type="subcellular location">
    <subcellularLocation>
        <location evidence="1">Membrane</location>
        <topology evidence="1">Multi-pass membrane protein</topology>
    </subcellularLocation>
</comment>
<feature type="domain" description="Major facilitator superfamily (MFS) profile" evidence="7">
    <location>
        <begin position="49"/>
        <end position="451"/>
    </location>
</feature>
<feature type="transmembrane region" description="Helical" evidence="6">
    <location>
        <begin position="211"/>
        <end position="233"/>
    </location>
</feature>
<gene>
    <name evidence="8" type="ORF">KK1_034406</name>
</gene>
<dbReference type="Gramene" id="C.cajan_33195.t">
    <property type="protein sequence ID" value="C.cajan_33195.t"/>
    <property type="gene ID" value="C.cajan_33195"/>
</dbReference>
<dbReference type="OMA" id="NYWCRIP"/>
<dbReference type="Proteomes" id="UP000075243">
    <property type="component" value="Unassembled WGS sequence"/>
</dbReference>
<feature type="transmembrane region" description="Helical" evidence="6">
    <location>
        <begin position="366"/>
        <end position="389"/>
    </location>
</feature>
<name>A0A151RNG0_CAJCA</name>
<dbReference type="EMBL" id="KQ483640">
    <property type="protein sequence ID" value="KYP44091.1"/>
    <property type="molecule type" value="Genomic_DNA"/>
</dbReference>
<evidence type="ECO:0000256" key="6">
    <source>
        <dbReference type="SAM" id="Phobius"/>
    </source>
</evidence>
<sequence>MAATLPSDYDGLRSPLLLAAARKPATEKLCIDEMLQKHCGEFGRWQLKHFILTSLAWALEAFHTMVMIFADREPDWTCVAGAACDGAGGLCGLPAESWEWVGGPSGSTVSDWGLICGDKFKVGLVQAVFFAGCMIGAGIFGHLSDSSLGRKGSLRVVCALNAIFGCLTALSPNYWIYVLLRLLTGFSTGGVGLCAFVLATEPIGPTKRGTAGMSTFYFFSGGIAFLSAIAYIFQTWRYLYIASSIPSFLYIILVLPFVTESPRWYLVRGRVSEAMKIMSTIASSNGKHLPDASVVYYGLSLNVVNLETNLYMNVVLNSVAEMPAFTITAVLLDRFGRKPLTVGTMWFSGLFCLIGSLVRNVGVWKVVRMVCGVLGIFGMAGTYNLLFIYTAELFPTVVRNAALGCTTQASQMGAILAPFVVVLGGWMPFAVFAACGIVGGMFAFYLPETLNKPLYDTFSGLEAGLA</sequence>
<proteinExistence type="predicted"/>
<feature type="transmembrane region" description="Helical" evidence="6">
    <location>
        <begin position="426"/>
        <end position="446"/>
    </location>
</feature>
<accession>A0A151RNG0</accession>
<dbReference type="PROSITE" id="PS00216">
    <property type="entry name" value="SUGAR_TRANSPORT_1"/>
    <property type="match status" value="1"/>
</dbReference>